<keyword evidence="1" id="KW-1133">Transmembrane helix</keyword>
<name>A0A438BSY6_VITVI</name>
<evidence type="ECO:0000313" key="3">
    <source>
        <dbReference type="Proteomes" id="UP000288805"/>
    </source>
</evidence>
<keyword evidence="1" id="KW-0472">Membrane</keyword>
<organism evidence="2 3">
    <name type="scientific">Vitis vinifera</name>
    <name type="common">Grape</name>
    <dbReference type="NCBI Taxonomy" id="29760"/>
    <lineage>
        <taxon>Eukaryota</taxon>
        <taxon>Viridiplantae</taxon>
        <taxon>Streptophyta</taxon>
        <taxon>Embryophyta</taxon>
        <taxon>Tracheophyta</taxon>
        <taxon>Spermatophyta</taxon>
        <taxon>Magnoliopsida</taxon>
        <taxon>eudicotyledons</taxon>
        <taxon>Gunneridae</taxon>
        <taxon>Pentapetalae</taxon>
        <taxon>rosids</taxon>
        <taxon>Vitales</taxon>
        <taxon>Vitaceae</taxon>
        <taxon>Viteae</taxon>
        <taxon>Vitis</taxon>
    </lineage>
</organism>
<dbReference type="EMBL" id="QGNW01002630">
    <property type="protein sequence ID" value="RVW14082.1"/>
    <property type="molecule type" value="Genomic_DNA"/>
</dbReference>
<dbReference type="AlphaFoldDB" id="A0A438BSY6"/>
<dbReference type="Proteomes" id="UP000288805">
    <property type="component" value="Unassembled WGS sequence"/>
</dbReference>
<proteinExistence type="predicted"/>
<keyword evidence="1" id="KW-0812">Transmembrane</keyword>
<accession>A0A438BSY6</accession>
<reference evidence="2 3" key="1">
    <citation type="journal article" date="2018" name="PLoS Genet.">
        <title>Population sequencing reveals clonal diversity and ancestral inbreeding in the grapevine cultivar Chardonnay.</title>
        <authorList>
            <person name="Roach M.J."/>
            <person name="Johnson D.L."/>
            <person name="Bohlmann J."/>
            <person name="van Vuuren H.J."/>
            <person name="Jones S.J."/>
            <person name="Pretorius I.S."/>
            <person name="Schmidt S.A."/>
            <person name="Borneman A.R."/>
        </authorList>
    </citation>
    <scope>NUCLEOTIDE SEQUENCE [LARGE SCALE GENOMIC DNA]</scope>
    <source>
        <strain evidence="3">cv. Chardonnay</strain>
        <tissue evidence="2">Leaf</tissue>
    </source>
</reference>
<feature type="transmembrane region" description="Helical" evidence="1">
    <location>
        <begin position="6"/>
        <end position="28"/>
    </location>
</feature>
<sequence>MAAATAVVLFCSNVQFALFCALGVSYAVMILHASFRKLTPAKQPTPAR</sequence>
<protein>
    <submittedName>
        <fullName evidence="2">PRA1 family protein H</fullName>
    </submittedName>
</protein>
<evidence type="ECO:0000313" key="2">
    <source>
        <dbReference type="EMBL" id="RVW14082.1"/>
    </source>
</evidence>
<evidence type="ECO:0000256" key="1">
    <source>
        <dbReference type="SAM" id="Phobius"/>
    </source>
</evidence>
<gene>
    <name evidence="2" type="primary">PRA1H_0</name>
    <name evidence="2" type="ORF">CK203_089305</name>
</gene>
<dbReference type="OrthoDB" id="779054at2759"/>
<comment type="caution">
    <text evidence="2">The sequence shown here is derived from an EMBL/GenBank/DDBJ whole genome shotgun (WGS) entry which is preliminary data.</text>
</comment>